<dbReference type="OrthoDB" id="78003at2759"/>
<organism evidence="1 2">
    <name type="scientific">Saprolegnia parasitica (strain CBS 223.65)</name>
    <dbReference type="NCBI Taxonomy" id="695850"/>
    <lineage>
        <taxon>Eukaryota</taxon>
        <taxon>Sar</taxon>
        <taxon>Stramenopiles</taxon>
        <taxon>Oomycota</taxon>
        <taxon>Saprolegniomycetes</taxon>
        <taxon>Saprolegniales</taxon>
        <taxon>Saprolegniaceae</taxon>
        <taxon>Saprolegnia</taxon>
    </lineage>
</organism>
<protein>
    <submittedName>
        <fullName evidence="1">Uncharacterized protein</fullName>
    </submittedName>
</protein>
<sequence length="277" mass="31500">MYKLYNASTAATSVLPTYARRAILSELTSIEYAVPQLRTVSGSWSMRINVQHCWVDFNKSFEVAHTTTRQERCERSFATNGAVYMEAILRNVVWADFISIWGGDDAPFTVAVQRALEETATGQAFLSHVSQARNTTTISDELLYWRQYNLDRFQLQWQNRWQVGITESILLENAIGMQQLVTIKNLPRLTGPWTSLRLFWIPLNDLWNLHDMNRSLVRGSSRDFRANVSAALPAMDLEVYIGETSVSGQFFNQAALFRSTVGPFESIDLVYFAGTTS</sequence>
<dbReference type="Proteomes" id="UP000030745">
    <property type="component" value="Unassembled WGS sequence"/>
</dbReference>
<keyword evidence="2" id="KW-1185">Reference proteome</keyword>
<dbReference type="AlphaFoldDB" id="A0A067BTW7"/>
<proteinExistence type="predicted"/>
<dbReference type="RefSeq" id="XP_012211578.1">
    <property type="nucleotide sequence ID" value="XM_012356188.1"/>
</dbReference>
<gene>
    <name evidence="1" type="ORF">SPRG_21825</name>
</gene>
<reference evidence="1 2" key="1">
    <citation type="journal article" date="2013" name="PLoS Genet.">
        <title>Distinctive expansion of potential virulence genes in the genome of the oomycete fish pathogen Saprolegnia parasitica.</title>
        <authorList>
            <person name="Jiang R.H."/>
            <person name="de Bruijn I."/>
            <person name="Haas B.J."/>
            <person name="Belmonte R."/>
            <person name="Lobach L."/>
            <person name="Christie J."/>
            <person name="van den Ackerveken G."/>
            <person name="Bottin A."/>
            <person name="Bulone V."/>
            <person name="Diaz-Moreno S.M."/>
            <person name="Dumas B."/>
            <person name="Fan L."/>
            <person name="Gaulin E."/>
            <person name="Govers F."/>
            <person name="Grenville-Briggs L.J."/>
            <person name="Horner N.R."/>
            <person name="Levin J.Z."/>
            <person name="Mammella M."/>
            <person name="Meijer H.J."/>
            <person name="Morris P."/>
            <person name="Nusbaum C."/>
            <person name="Oome S."/>
            <person name="Phillips A.J."/>
            <person name="van Rooyen D."/>
            <person name="Rzeszutek E."/>
            <person name="Saraiva M."/>
            <person name="Secombes C.J."/>
            <person name="Seidl M.F."/>
            <person name="Snel B."/>
            <person name="Stassen J.H."/>
            <person name="Sykes S."/>
            <person name="Tripathy S."/>
            <person name="van den Berg H."/>
            <person name="Vega-Arreguin J.C."/>
            <person name="Wawra S."/>
            <person name="Young S.K."/>
            <person name="Zeng Q."/>
            <person name="Dieguez-Uribeondo J."/>
            <person name="Russ C."/>
            <person name="Tyler B.M."/>
            <person name="van West P."/>
        </authorList>
    </citation>
    <scope>NUCLEOTIDE SEQUENCE [LARGE SCALE GENOMIC DNA]</scope>
    <source>
        <strain evidence="1 2">CBS 223.65</strain>
    </source>
</reference>
<accession>A0A067BTW7</accession>
<dbReference type="VEuPathDB" id="FungiDB:SPRG_21825"/>
<dbReference type="GeneID" id="24142357"/>
<evidence type="ECO:0000313" key="2">
    <source>
        <dbReference type="Proteomes" id="UP000030745"/>
    </source>
</evidence>
<dbReference type="EMBL" id="KK583584">
    <property type="protein sequence ID" value="KDO17711.1"/>
    <property type="molecule type" value="Genomic_DNA"/>
</dbReference>
<dbReference type="KEGG" id="spar:SPRG_21825"/>
<name>A0A067BTW7_SAPPC</name>
<evidence type="ECO:0000313" key="1">
    <source>
        <dbReference type="EMBL" id="KDO17711.1"/>
    </source>
</evidence>